<dbReference type="Gene3D" id="3.90.180.10">
    <property type="entry name" value="Medium-chain alcohol dehydrogenases, catalytic domain"/>
    <property type="match status" value="1"/>
</dbReference>
<dbReference type="InterPro" id="IPR045010">
    <property type="entry name" value="MDR_fam"/>
</dbReference>
<dbReference type="Gene3D" id="3.40.50.720">
    <property type="entry name" value="NAD(P)-binding Rossmann-like Domain"/>
    <property type="match status" value="1"/>
</dbReference>
<protein>
    <recommendedName>
        <fullName evidence="2">Enoyl reductase (ER) domain-containing protein</fullName>
    </recommendedName>
</protein>
<dbReference type="SUPFAM" id="SSF50129">
    <property type="entry name" value="GroES-like"/>
    <property type="match status" value="1"/>
</dbReference>
<dbReference type="KEGG" id="pco:PHACADRAFT_202476"/>
<dbReference type="FunCoup" id="K5VCB2">
    <property type="interactions" value="68"/>
</dbReference>
<dbReference type="InterPro" id="IPR011032">
    <property type="entry name" value="GroES-like_sf"/>
</dbReference>
<evidence type="ECO:0000313" key="3">
    <source>
        <dbReference type="EMBL" id="EKM48728.1"/>
    </source>
</evidence>
<dbReference type="EMBL" id="JH930786">
    <property type="protein sequence ID" value="EKM48728.1"/>
    <property type="molecule type" value="Genomic_DNA"/>
</dbReference>
<organism evidence="3 4">
    <name type="scientific">Phanerochaete carnosa (strain HHB-10118-sp)</name>
    <name type="common">White-rot fungus</name>
    <name type="synonym">Peniophora carnosa</name>
    <dbReference type="NCBI Taxonomy" id="650164"/>
    <lineage>
        <taxon>Eukaryota</taxon>
        <taxon>Fungi</taxon>
        <taxon>Dikarya</taxon>
        <taxon>Basidiomycota</taxon>
        <taxon>Agaricomycotina</taxon>
        <taxon>Agaricomycetes</taxon>
        <taxon>Polyporales</taxon>
        <taxon>Phanerochaetaceae</taxon>
        <taxon>Phanerochaete</taxon>
    </lineage>
</organism>
<keyword evidence="4" id="KW-1185">Reference proteome</keyword>
<dbReference type="Pfam" id="PF16884">
    <property type="entry name" value="ADH_N_2"/>
    <property type="match status" value="1"/>
</dbReference>
<dbReference type="SUPFAM" id="SSF51735">
    <property type="entry name" value="NAD(P)-binding Rossmann-fold domains"/>
    <property type="match status" value="1"/>
</dbReference>
<dbReference type="InterPro" id="IPR013149">
    <property type="entry name" value="ADH-like_C"/>
</dbReference>
<dbReference type="PANTHER" id="PTHR43205">
    <property type="entry name" value="PROSTAGLANDIN REDUCTASE"/>
    <property type="match status" value="1"/>
</dbReference>
<feature type="domain" description="Enoyl reductase (ER)" evidence="2">
    <location>
        <begin position="28"/>
        <end position="337"/>
    </location>
</feature>
<reference evidence="3 4" key="1">
    <citation type="journal article" date="2012" name="BMC Genomics">
        <title>Comparative genomics of the white-rot fungi, Phanerochaete carnosa and P. chrysosporium, to elucidate the genetic basis of the distinct wood types they colonize.</title>
        <authorList>
            <person name="Suzuki H."/>
            <person name="MacDonald J."/>
            <person name="Syed K."/>
            <person name="Salamov A."/>
            <person name="Hori C."/>
            <person name="Aerts A."/>
            <person name="Henrissat B."/>
            <person name="Wiebenga A."/>
            <person name="vanKuyk P.A."/>
            <person name="Barry K."/>
            <person name="Lindquist E."/>
            <person name="LaButti K."/>
            <person name="Lapidus A."/>
            <person name="Lucas S."/>
            <person name="Coutinho P."/>
            <person name="Gong Y."/>
            <person name="Samejima M."/>
            <person name="Mahadevan R."/>
            <person name="Abou-Zaid M."/>
            <person name="de Vries R.P."/>
            <person name="Igarashi K."/>
            <person name="Yadav J.S."/>
            <person name="Grigoriev I.V."/>
            <person name="Master E.R."/>
        </authorList>
    </citation>
    <scope>NUCLEOTIDE SEQUENCE [LARGE SCALE GENOMIC DNA]</scope>
    <source>
        <strain evidence="3 4">HHB-10118-sp</strain>
    </source>
</reference>
<gene>
    <name evidence="3" type="ORF">PHACADRAFT_202476</name>
</gene>
<dbReference type="InterPro" id="IPR041694">
    <property type="entry name" value="ADH_N_2"/>
</dbReference>
<accession>K5VCB2</accession>
<name>K5VCB2_PHACS</name>
<dbReference type="AlphaFoldDB" id="K5VCB2"/>
<evidence type="ECO:0000256" key="1">
    <source>
        <dbReference type="ARBA" id="ARBA00023002"/>
    </source>
</evidence>
<keyword evidence="1" id="KW-0560">Oxidoreductase</keyword>
<dbReference type="GeneID" id="18911888"/>
<dbReference type="PANTHER" id="PTHR43205:SF7">
    <property type="entry name" value="PROSTAGLANDIN REDUCTASE 1"/>
    <property type="match status" value="1"/>
</dbReference>
<dbReference type="FunFam" id="3.40.50.720:FF:000121">
    <property type="entry name" value="Prostaglandin reductase 2"/>
    <property type="match status" value="1"/>
</dbReference>
<dbReference type="RefSeq" id="XP_007402720.1">
    <property type="nucleotide sequence ID" value="XM_007402658.1"/>
</dbReference>
<dbReference type="HOGENOM" id="CLU_026673_29_1_1"/>
<dbReference type="SMART" id="SM00829">
    <property type="entry name" value="PKS_ER"/>
    <property type="match status" value="1"/>
</dbReference>
<evidence type="ECO:0000313" key="4">
    <source>
        <dbReference type="Proteomes" id="UP000008370"/>
    </source>
</evidence>
<dbReference type="InParanoid" id="K5VCB2"/>
<dbReference type="CDD" id="cd05288">
    <property type="entry name" value="PGDH"/>
    <property type="match status" value="1"/>
</dbReference>
<dbReference type="OrthoDB" id="809632at2759"/>
<sequence>MAPIKNGRLLFNDVPTGYPEPGKTTVYDESQTIDLDGMPLNGGVLIKILVVSIDPYLRDAMRDPSNKGYSAPFAIGEPISNFGVSVVLRSENAKVKPGDHLFGMYPFQHYAVFPSVDQLLLLKNEENLPWTAYIGVAGIPGQTAWTGWKEYAAPKKDDIVFVTTASGPVGSFVVQLAKLQGLKVIASAGSDEKVAFVKSIGADVVFNYKTTSTSEVLQREGPINIYWDNVGGESLDAALANAANGARFLECGMISQYNAAPYTLKNLMAIVGNSLHVHGVLIMQLLPKYRDEFYREVPGKVARGEIKYIEDAKRGLEWAGHAISDVQRGKNHGKSVIIVNEE</sequence>
<dbReference type="InterPro" id="IPR020843">
    <property type="entry name" value="ER"/>
</dbReference>
<dbReference type="Proteomes" id="UP000008370">
    <property type="component" value="Unassembled WGS sequence"/>
</dbReference>
<dbReference type="InterPro" id="IPR036291">
    <property type="entry name" value="NAD(P)-bd_dom_sf"/>
</dbReference>
<evidence type="ECO:0000259" key="2">
    <source>
        <dbReference type="SMART" id="SM00829"/>
    </source>
</evidence>
<dbReference type="GO" id="GO:0016628">
    <property type="term" value="F:oxidoreductase activity, acting on the CH-CH group of donors, NAD or NADP as acceptor"/>
    <property type="evidence" value="ECO:0007669"/>
    <property type="project" value="InterPro"/>
</dbReference>
<dbReference type="Pfam" id="PF00107">
    <property type="entry name" value="ADH_zinc_N"/>
    <property type="match status" value="1"/>
</dbReference>
<proteinExistence type="predicted"/>